<evidence type="ECO:0000313" key="4">
    <source>
        <dbReference type="Ensembl" id="ENSCPOP00000031273.1"/>
    </source>
</evidence>
<name>A0A286Y0Q9_CAVPO</name>
<dbReference type="Gene3D" id="1.10.167.10">
    <property type="entry name" value="Regulator of G-protein Signalling 4, domain 2"/>
    <property type="match status" value="1"/>
</dbReference>
<feature type="domain" description="RGS" evidence="3">
    <location>
        <begin position="84"/>
        <end position="200"/>
    </location>
</feature>
<reference evidence="5" key="1">
    <citation type="journal article" date="2011" name="Nature">
        <title>A high-resolution map of human evolutionary constraint using 29 mammals.</title>
        <authorList>
            <person name="Lindblad-Toh K."/>
            <person name="Garber M."/>
            <person name="Zuk O."/>
            <person name="Lin M.F."/>
            <person name="Parker B.J."/>
            <person name="Washietl S."/>
            <person name="Kheradpour P."/>
            <person name="Ernst J."/>
            <person name="Jordan G."/>
            <person name="Mauceli E."/>
            <person name="Ward L.D."/>
            <person name="Lowe C.B."/>
            <person name="Holloway A.K."/>
            <person name="Clamp M."/>
            <person name="Gnerre S."/>
            <person name="Alfoldi J."/>
            <person name="Beal K."/>
            <person name="Chang J."/>
            <person name="Clawson H."/>
            <person name="Cuff J."/>
            <person name="Di Palma F."/>
            <person name="Fitzgerald S."/>
            <person name="Flicek P."/>
            <person name="Guttman M."/>
            <person name="Hubisz M.J."/>
            <person name="Jaffe D.B."/>
            <person name="Jungreis I."/>
            <person name="Kent W.J."/>
            <person name="Kostka D."/>
            <person name="Lara M."/>
            <person name="Martins A.L."/>
            <person name="Massingham T."/>
            <person name="Moltke I."/>
            <person name="Raney B.J."/>
            <person name="Rasmussen M.D."/>
            <person name="Robinson J."/>
            <person name="Stark A."/>
            <person name="Vilella A.J."/>
            <person name="Wen J."/>
            <person name="Xie X."/>
            <person name="Zody M.C."/>
            <person name="Baldwin J."/>
            <person name="Bloom T."/>
            <person name="Chin C.W."/>
            <person name="Heiman D."/>
            <person name="Nicol R."/>
            <person name="Nusbaum C."/>
            <person name="Young S."/>
            <person name="Wilkinson J."/>
            <person name="Worley K.C."/>
            <person name="Kovar C.L."/>
            <person name="Muzny D.M."/>
            <person name="Gibbs R.A."/>
            <person name="Cree A."/>
            <person name="Dihn H.H."/>
            <person name="Fowler G."/>
            <person name="Jhangiani S."/>
            <person name="Joshi V."/>
            <person name="Lee S."/>
            <person name="Lewis L.R."/>
            <person name="Nazareth L.V."/>
            <person name="Okwuonu G."/>
            <person name="Santibanez J."/>
            <person name="Warren W.C."/>
            <person name="Mardis E.R."/>
            <person name="Weinstock G.M."/>
            <person name="Wilson R.K."/>
            <person name="Delehaunty K."/>
            <person name="Dooling D."/>
            <person name="Fronik C."/>
            <person name="Fulton L."/>
            <person name="Fulton B."/>
            <person name="Graves T."/>
            <person name="Minx P."/>
            <person name="Sodergren E."/>
            <person name="Birney E."/>
            <person name="Margulies E.H."/>
            <person name="Herrero J."/>
            <person name="Green E.D."/>
            <person name="Haussler D."/>
            <person name="Siepel A."/>
            <person name="Goldman N."/>
            <person name="Pollard K.S."/>
            <person name="Pedersen J.S."/>
            <person name="Lander E.S."/>
            <person name="Kellis M."/>
        </authorList>
    </citation>
    <scope>NUCLEOTIDE SEQUENCE [LARGE SCALE GENOMIC DNA]</scope>
    <source>
        <strain evidence="5">2N</strain>
    </source>
</reference>
<dbReference type="PRINTS" id="PR01301">
    <property type="entry name" value="RGSPROTEIN"/>
</dbReference>
<dbReference type="Ensembl" id="ENSCPOT00000041937.1">
    <property type="protein sequence ID" value="ENSCPOP00000031273.1"/>
    <property type="gene ID" value="ENSCPOG00000038533.1"/>
</dbReference>
<dbReference type="EMBL" id="AAKN02044953">
    <property type="status" value="NOT_ANNOTATED_CDS"/>
    <property type="molecule type" value="Genomic_DNA"/>
</dbReference>
<dbReference type="InParanoid" id="A0A286Y0Q9"/>
<protein>
    <submittedName>
        <fullName evidence="4">Regulator of G protein signaling 20</fullName>
    </submittedName>
</protein>
<dbReference type="Proteomes" id="UP000005447">
    <property type="component" value="Unassembled WGS sequence"/>
</dbReference>
<dbReference type="Pfam" id="PF00615">
    <property type="entry name" value="RGS"/>
    <property type="match status" value="1"/>
</dbReference>
<dbReference type="InterPro" id="IPR036305">
    <property type="entry name" value="RGS_sf"/>
</dbReference>
<dbReference type="SUPFAM" id="SSF48097">
    <property type="entry name" value="Regulator of G-protein signaling, RGS"/>
    <property type="match status" value="1"/>
</dbReference>
<gene>
    <name evidence="4" type="primary">RGS20</name>
</gene>
<feature type="region of interest" description="Disordered" evidence="2">
    <location>
        <begin position="1"/>
        <end position="21"/>
    </location>
</feature>
<dbReference type="InterPro" id="IPR016137">
    <property type="entry name" value="RGS"/>
</dbReference>
<evidence type="ECO:0000313" key="5">
    <source>
        <dbReference type="Proteomes" id="UP000005447"/>
    </source>
</evidence>
<sequence length="210" mass="23906">MRRRQASASLDAPGDTATAQPGAGSRGSNACCFCWCCCCSCSCLTVRNQEQRPTRATHELRINFPPCEESPAPTLEEVSAWARSFDNLMVTPAGRNAFRQFLRTEFSEENMLFWMACEELKKEANKNIIEEKARIIYEDYISILSPKEVSLDSRVREIINRNMGEPSPHIFDDAQLQIYTLMHRDSYPRFMNSAVYKDLLQSLSEKSAEA</sequence>
<reference evidence="4" key="2">
    <citation type="submission" date="2025-08" db="UniProtKB">
        <authorList>
            <consortium name="Ensembl"/>
        </authorList>
    </citation>
    <scope>IDENTIFICATION</scope>
    <source>
        <strain evidence="4">2N</strain>
    </source>
</reference>
<dbReference type="InterPro" id="IPR044926">
    <property type="entry name" value="RGS_subdomain_2"/>
</dbReference>
<dbReference type="eggNOG" id="KOG3589">
    <property type="taxonomic scope" value="Eukaryota"/>
</dbReference>
<evidence type="ECO:0000256" key="1">
    <source>
        <dbReference type="ARBA" id="ARBA00022700"/>
    </source>
</evidence>
<dbReference type="GO" id="GO:0005802">
    <property type="term" value="C:trans-Golgi network"/>
    <property type="evidence" value="ECO:0007669"/>
    <property type="project" value="Ensembl"/>
</dbReference>
<proteinExistence type="predicted"/>
<keyword evidence="5" id="KW-1185">Reference proteome</keyword>
<keyword evidence="1" id="KW-0734">Signal transduction inhibitor</keyword>
<dbReference type="FunFam" id="1.10.167.10:FF:000001">
    <property type="entry name" value="Putative regulator of g-protein signaling 12"/>
    <property type="match status" value="1"/>
</dbReference>
<dbReference type="PROSITE" id="PS50132">
    <property type="entry name" value="RGS"/>
    <property type="match status" value="1"/>
</dbReference>
<dbReference type="VEuPathDB" id="HostDB:ENSCPOG00000038533"/>
<evidence type="ECO:0000256" key="2">
    <source>
        <dbReference type="SAM" id="MobiDB-lite"/>
    </source>
</evidence>
<dbReference type="GeneTree" id="ENSGT00940000159123"/>
<organism evidence="4 5">
    <name type="scientific">Cavia porcellus</name>
    <name type="common">Guinea pig</name>
    <dbReference type="NCBI Taxonomy" id="10141"/>
    <lineage>
        <taxon>Eukaryota</taxon>
        <taxon>Metazoa</taxon>
        <taxon>Chordata</taxon>
        <taxon>Craniata</taxon>
        <taxon>Vertebrata</taxon>
        <taxon>Euteleostomi</taxon>
        <taxon>Mammalia</taxon>
        <taxon>Eutheria</taxon>
        <taxon>Euarchontoglires</taxon>
        <taxon>Glires</taxon>
        <taxon>Rodentia</taxon>
        <taxon>Hystricomorpha</taxon>
        <taxon>Caviidae</taxon>
        <taxon>Cavia</taxon>
    </lineage>
</organism>
<dbReference type="PANTHER" id="PTHR10845:SF277">
    <property type="entry name" value="REGULATOR OF G-PROTEIN SIGNALING 20"/>
    <property type="match status" value="1"/>
</dbReference>
<dbReference type="Bgee" id="ENSCPOG00000038533">
    <property type="expression patterns" value="Expressed in cerebellum and 7 other cell types or tissues"/>
</dbReference>
<dbReference type="STRING" id="10141.ENSCPOP00000031273"/>
<dbReference type="PANTHER" id="PTHR10845">
    <property type="entry name" value="REGULATOR OF G PROTEIN SIGNALING"/>
    <property type="match status" value="1"/>
</dbReference>
<dbReference type="FunFam" id="1.10.196.10:FF:000001">
    <property type="entry name" value="Regulator of G-protein signaling 8"/>
    <property type="match status" value="1"/>
</dbReference>
<dbReference type="AlphaFoldDB" id="A0A286Y0Q9"/>
<reference evidence="4" key="3">
    <citation type="submission" date="2025-09" db="UniProtKB">
        <authorList>
            <consortium name="Ensembl"/>
        </authorList>
    </citation>
    <scope>IDENTIFICATION</scope>
    <source>
        <strain evidence="4">2N</strain>
    </source>
</reference>
<dbReference type="EMBL" id="AAKN02044952">
    <property type="status" value="NOT_ANNOTATED_CDS"/>
    <property type="molecule type" value="Genomic_DNA"/>
</dbReference>
<dbReference type="SMART" id="SM00315">
    <property type="entry name" value="RGS"/>
    <property type="match status" value="1"/>
</dbReference>
<dbReference type="GO" id="GO:0009968">
    <property type="term" value="P:negative regulation of signal transduction"/>
    <property type="evidence" value="ECO:0007669"/>
    <property type="project" value="UniProtKB-KW"/>
</dbReference>
<dbReference type="FunCoup" id="A0A286Y0Q9">
    <property type="interactions" value="1048"/>
</dbReference>
<accession>A0A286Y0Q9</accession>
<dbReference type="OMA" id="PMGSEWM"/>
<evidence type="ECO:0000259" key="3">
    <source>
        <dbReference type="PROSITE" id="PS50132"/>
    </source>
</evidence>